<accession>A0A6P7TC85</accession>
<dbReference type="SMART" id="SM00110">
    <property type="entry name" value="C1Q"/>
    <property type="match status" value="1"/>
</dbReference>
<feature type="chain" id="PRO_5028988942" evidence="4">
    <location>
        <begin position="20"/>
        <end position="253"/>
    </location>
</feature>
<comment type="subcellular location">
    <subcellularLocation>
        <location evidence="1">Secreted</location>
    </subcellularLocation>
</comment>
<dbReference type="Gene3D" id="2.60.120.40">
    <property type="match status" value="1"/>
</dbReference>
<feature type="signal peptide" evidence="4">
    <location>
        <begin position="1"/>
        <end position="19"/>
    </location>
</feature>
<keyword evidence="6" id="KW-1185">Reference proteome</keyword>
<organism evidence="6 7">
    <name type="scientific">Octopus sinensis</name>
    <name type="common">East Asian common octopus</name>
    <dbReference type="NCBI Taxonomy" id="2607531"/>
    <lineage>
        <taxon>Eukaryota</taxon>
        <taxon>Metazoa</taxon>
        <taxon>Spiralia</taxon>
        <taxon>Lophotrochozoa</taxon>
        <taxon>Mollusca</taxon>
        <taxon>Cephalopoda</taxon>
        <taxon>Coleoidea</taxon>
        <taxon>Octopodiformes</taxon>
        <taxon>Octopoda</taxon>
        <taxon>Incirrata</taxon>
        <taxon>Octopodidae</taxon>
        <taxon>Octopus</taxon>
    </lineage>
</organism>
<dbReference type="InterPro" id="IPR001073">
    <property type="entry name" value="C1q_dom"/>
</dbReference>
<dbReference type="Pfam" id="PF00386">
    <property type="entry name" value="C1q"/>
    <property type="match status" value="1"/>
</dbReference>
<protein>
    <submittedName>
        <fullName evidence="7">Caprin-2-like isoform X1</fullName>
    </submittedName>
</protein>
<dbReference type="SUPFAM" id="SSF49842">
    <property type="entry name" value="TNF-like"/>
    <property type="match status" value="1"/>
</dbReference>
<keyword evidence="2" id="KW-0964">Secreted</keyword>
<sequence length="253" mass="28186">MSLTTILFTALLGTWQTRSATSLGANDISKIIHGVDFRESTKPFLKKLPFLPMRVQLNCSCAREIEEIRDQLKYEVSQRIEMLGTIELFISEIFNLKTLVNSKVVSSPVEQPNTIQATAAAEFEEIAFSSRLSHHLTNLKPDQIVIFDQLLTNIGSAYDHTTGIFNCPVSGTYQFFVKILSGFNDKVETALIVNTIEVTRLYSGAQHAHGSSTAPVIILLEKGDQVFVKALYQKSSHVHGVYSTFSGYLLRPI</sequence>
<evidence type="ECO:0000256" key="1">
    <source>
        <dbReference type="ARBA" id="ARBA00004613"/>
    </source>
</evidence>
<dbReference type="GO" id="GO:0005576">
    <property type="term" value="C:extracellular region"/>
    <property type="evidence" value="ECO:0007669"/>
    <property type="project" value="UniProtKB-SubCell"/>
</dbReference>
<feature type="domain" description="C1q" evidence="5">
    <location>
        <begin position="121"/>
        <end position="253"/>
    </location>
</feature>
<keyword evidence="3 4" id="KW-0732">Signal</keyword>
<evidence type="ECO:0000256" key="3">
    <source>
        <dbReference type="ARBA" id="ARBA00022729"/>
    </source>
</evidence>
<dbReference type="RefSeq" id="XP_029647271.2">
    <property type="nucleotide sequence ID" value="XM_029791411.2"/>
</dbReference>
<dbReference type="PANTHER" id="PTHR22923">
    <property type="entry name" value="CEREBELLIN-RELATED"/>
    <property type="match status" value="1"/>
</dbReference>
<dbReference type="InterPro" id="IPR050822">
    <property type="entry name" value="Cerebellin_Synaptic_Org"/>
</dbReference>
<gene>
    <name evidence="7" type="primary">LOC115221263</name>
</gene>
<name>A0A6P7TC85_9MOLL</name>
<dbReference type="KEGG" id="osn:115221263"/>
<reference evidence="7" key="1">
    <citation type="submission" date="2025-08" db="UniProtKB">
        <authorList>
            <consortium name="RefSeq"/>
        </authorList>
    </citation>
    <scope>IDENTIFICATION</scope>
</reference>
<evidence type="ECO:0000313" key="7">
    <source>
        <dbReference type="RefSeq" id="XP_029647271.2"/>
    </source>
</evidence>
<proteinExistence type="predicted"/>
<evidence type="ECO:0000259" key="5">
    <source>
        <dbReference type="PROSITE" id="PS50871"/>
    </source>
</evidence>
<dbReference type="InterPro" id="IPR008983">
    <property type="entry name" value="Tumour_necrosis_fac-like_dom"/>
</dbReference>
<evidence type="ECO:0000256" key="2">
    <source>
        <dbReference type="ARBA" id="ARBA00022525"/>
    </source>
</evidence>
<dbReference type="Proteomes" id="UP000515154">
    <property type="component" value="Linkage group LG18"/>
</dbReference>
<dbReference type="AlphaFoldDB" id="A0A6P7TC85"/>
<dbReference type="PANTHER" id="PTHR22923:SF116">
    <property type="entry name" value="C1Q DOMAIN-CONTAINING PROTEIN"/>
    <property type="match status" value="1"/>
</dbReference>
<dbReference type="PROSITE" id="PS50871">
    <property type="entry name" value="C1Q"/>
    <property type="match status" value="1"/>
</dbReference>
<dbReference type="PRINTS" id="PR00007">
    <property type="entry name" value="COMPLEMNTC1Q"/>
</dbReference>
<evidence type="ECO:0000313" key="6">
    <source>
        <dbReference type="Proteomes" id="UP000515154"/>
    </source>
</evidence>
<evidence type="ECO:0000256" key="4">
    <source>
        <dbReference type="SAM" id="SignalP"/>
    </source>
</evidence>